<evidence type="ECO:0000256" key="1">
    <source>
        <dbReference type="SAM" id="Phobius"/>
    </source>
</evidence>
<feature type="transmembrane region" description="Helical" evidence="1">
    <location>
        <begin position="115"/>
        <end position="134"/>
    </location>
</feature>
<name>X6MCE4_RETFI</name>
<keyword evidence="1" id="KW-0472">Membrane</keyword>
<evidence type="ECO:0000313" key="2">
    <source>
        <dbReference type="EMBL" id="ETO11534.1"/>
    </source>
</evidence>
<keyword evidence="1" id="KW-1133">Transmembrane helix</keyword>
<keyword evidence="1" id="KW-0812">Transmembrane</keyword>
<dbReference type="EMBL" id="ASPP01022368">
    <property type="protein sequence ID" value="ETO11534.1"/>
    <property type="molecule type" value="Genomic_DNA"/>
</dbReference>
<reference evidence="2 3" key="1">
    <citation type="journal article" date="2013" name="Curr. Biol.">
        <title>The Genome of the Foraminiferan Reticulomyxa filosa.</title>
        <authorList>
            <person name="Glockner G."/>
            <person name="Hulsmann N."/>
            <person name="Schleicher M."/>
            <person name="Noegel A.A."/>
            <person name="Eichinger L."/>
            <person name="Gallinger C."/>
            <person name="Pawlowski J."/>
            <person name="Sierra R."/>
            <person name="Euteneuer U."/>
            <person name="Pillet L."/>
            <person name="Moustafa A."/>
            <person name="Platzer M."/>
            <person name="Groth M."/>
            <person name="Szafranski K."/>
            <person name="Schliwa M."/>
        </authorList>
    </citation>
    <scope>NUCLEOTIDE SEQUENCE [LARGE SCALE GENOMIC DNA]</scope>
</reference>
<dbReference type="AlphaFoldDB" id="X6MCE4"/>
<accession>X6MCE4</accession>
<gene>
    <name evidence="2" type="ORF">RFI_25841</name>
</gene>
<keyword evidence="3" id="KW-1185">Reference proteome</keyword>
<comment type="caution">
    <text evidence="2">The sequence shown here is derived from an EMBL/GenBank/DDBJ whole genome shotgun (WGS) entry which is preliminary data.</text>
</comment>
<organism evidence="2 3">
    <name type="scientific">Reticulomyxa filosa</name>
    <dbReference type="NCBI Taxonomy" id="46433"/>
    <lineage>
        <taxon>Eukaryota</taxon>
        <taxon>Sar</taxon>
        <taxon>Rhizaria</taxon>
        <taxon>Retaria</taxon>
        <taxon>Foraminifera</taxon>
        <taxon>Monothalamids</taxon>
        <taxon>Reticulomyxidae</taxon>
        <taxon>Reticulomyxa</taxon>
    </lineage>
</organism>
<sequence length="148" mass="17636">MFSQREFGAIEIIFAVFVQTIGPIKPIFTSYPPFTRNDYYIACEILDYIAYEGCNGGEVEEAEGKKKIYFGKIVEKKEDPPRVLFNQLVNTDFVQIHMSLEEDLNLVANKMDHHFLFLIYLTNVLLILFLLFQYHHYHHYILFYLYQY</sequence>
<evidence type="ECO:0000313" key="3">
    <source>
        <dbReference type="Proteomes" id="UP000023152"/>
    </source>
</evidence>
<protein>
    <submittedName>
        <fullName evidence="2">Uncharacterized protein</fullName>
    </submittedName>
</protein>
<proteinExistence type="predicted"/>
<dbReference type="Proteomes" id="UP000023152">
    <property type="component" value="Unassembled WGS sequence"/>
</dbReference>